<comment type="similarity">
    <text evidence="1">Belongs to the AB hydrolase superfamily.</text>
</comment>
<dbReference type="InterPro" id="IPR050266">
    <property type="entry name" value="AB_hydrolase_sf"/>
</dbReference>
<dbReference type="InterPro" id="IPR000073">
    <property type="entry name" value="AB_hydrolase_1"/>
</dbReference>
<dbReference type="SUPFAM" id="SSF53474">
    <property type="entry name" value="alpha/beta-Hydrolases"/>
    <property type="match status" value="1"/>
</dbReference>
<dbReference type="GO" id="GO:0016787">
    <property type="term" value="F:hydrolase activity"/>
    <property type="evidence" value="ECO:0007669"/>
    <property type="project" value="UniProtKB-KW"/>
</dbReference>
<evidence type="ECO:0000259" key="4">
    <source>
        <dbReference type="Pfam" id="PF00561"/>
    </source>
</evidence>
<dbReference type="Pfam" id="PF00561">
    <property type="entry name" value="Abhydrolase_1"/>
    <property type="match status" value="1"/>
</dbReference>
<feature type="region of interest" description="Disordered" evidence="3">
    <location>
        <begin position="550"/>
        <end position="570"/>
    </location>
</feature>
<dbReference type="EMBL" id="GGYP01002382">
    <property type="protein sequence ID" value="MDE47153.1"/>
    <property type="molecule type" value="Transcribed_RNA"/>
</dbReference>
<organism evidence="5">
    <name type="scientific">Aceria tosichella</name>
    <name type="common">wheat curl mite</name>
    <dbReference type="NCBI Taxonomy" id="561515"/>
    <lineage>
        <taxon>Eukaryota</taxon>
        <taxon>Metazoa</taxon>
        <taxon>Ecdysozoa</taxon>
        <taxon>Arthropoda</taxon>
        <taxon>Chelicerata</taxon>
        <taxon>Arachnida</taxon>
        <taxon>Acari</taxon>
        <taxon>Acariformes</taxon>
        <taxon>Trombidiformes</taxon>
        <taxon>Prostigmata</taxon>
        <taxon>Eupodina</taxon>
        <taxon>Eriophyoidea</taxon>
        <taxon>Eriophyidae</taxon>
        <taxon>Eriophyinae</taxon>
        <taxon>Aceriini</taxon>
        <taxon>Aceria</taxon>
    </lineage>
</organism>
<reference evidence="5" key="1">
    <citation type="submission" date="2018-10" db="EMBL/GenBank/DDBJ databases">
        <title>Transcriptome assembly of Aceria tosichella (Wheat curl mite) Type 2.</title>
        <authorList>
            <person name="Scully E.D."/>
            <person name="Geib S.M."/>
            <person name="Palmer N.A."/>
            <person name="Gupta A.K."/>
            <person name="Sarath G."/>
            <person name="Tatineni S."/>
        </authorList>
    </citation>
    <scope>NUCLEOTIDE SEQUENCE</scope>
    <source>
        <strain evidence="5">LincolnNE</strain>
    </source>
</reference>
<evidence type="ECO:0000256" key="3">
    <source>
        <dbReference type="SAM" id="MobiDB-lite"/>
    </source>
</evidence>
<proteinExistence type="inferred from homology"/>
<gene>
    <name evidence="5" type="primary">kraken</name>
    <name evidence="5" type="ORF">g.16806</name>
</gene>
<dbReference type="InterPro" id="IPR000639">
    <property type="entry name" value="Epox_hydrolase-like"/>
</dbReference>
<feature type="domain" description="AB hydrolase-1" evidence="4">
    <location>
        <begin position="261"/>
        <end position="374"/>
    </location>
</feature>
<dbReference type="GO" id="GO:0016020">
    <property type="term" value="C:membrane"/>
    <property type="evidence" value="ECO:0007669"/>
    <property type="project" value="TreeGrafter"/>
</dbReference>
<keyword evidence="2 5" id="KW-0378">Hydrolase</keyword>
<dbReference type="AlphaFoldDB" id="A0A6G1SB39"/>
<dbReference type="PRINTS" id="PR00111">
    <property type="entry name" value="ABHYDROLASE"/>
</dbReference>
<protein>
    <submittedName>
        <fullName evidence="5">Putative serine hydrolase</fullName>
    </submittedName>
</protein>
<dbReference type="PANTHER" id="PTHR43798">
    <property type="entry name" value="MONOACYLGLYCEROL LIPASE"/>
    <property type="match status" value="1"/>
</dbReference>
<dbReference type="InterPro" id="IPR029058">
    <property type="entry name" value="AB_hydrolase_fold"/>
</dbReference>
<dbReference type="PANTHER" id="PTHR43798:SF14">
    <property type="entry name" value="SERINE HYDROLASE-LIKE PROTEIN DDB_G0286239"/>
    <property type="match status" value="1"/>
</dbReference>
<evidence type="ECO:0000313" key="5">
    <source>
        <dbReference type="EMBL" id="MDE47153.1"/>
    </source>
</evidence>
<evidence type="ECO:0000256" key="1">
    <source>
        <dbReference type="ARBA" id="ARBA00008645"/>
    </source>
</evidence>
<accession>A0A6G1SB39</accession>
<dbReference type="Gene3D" id="3.40.50.1820">
    <property type="entry name" value="alpha/beta hydrolase"/>
    <property type="match status" value="1"/>
</dbReference>
<dbReference type="PRINTS" id="PR00412">
    <property type="entry name" value="EPOXHYDRLASE"/>
</dbReference>
<evidence type="ECO:0000256" key="2">
    <source>
        <dbReference type="ARBA" id="ARBA00022801"/>
    </source>
</evidence>
<sequence length="570" mass="65906">MRKLPRLYSSRKTVSLGIRQNDSKAKFWNLSRHYYQQQQEEKEPYNRTIVRKHSTTTTTSGTLEIRDYFLVNARAILHSIDLTREQPLLSKRVSSIWRDRIHRRHWWLASWEDISEYLLKLGLTLNHIQAHHTLPHYYCNIASSNLNKCCLAVTRSLINNNFSGSSFGALGRNLIRRESPVVGKRSLAILDFKRSKITTTTTPITVDHNTLASQMSSNARKQEETMEDRGVKYEPREISFKTPYGHVACLEWGQREAPNKIFCIHGWLDNAGSFEPLVPYILKHQNNYSKYHIVAMDMPGVGHSSHKPPGSEYTTFSHIIEMRRITQQLGWHQNLTLLAHSMGGHLSFIYSCIYPKQVSSVISIDTTHPLTHQAANWHVTIGNSIEHYFKCEYYGHKNEKLDTVMPVYTEADAIKRLMDAHSNSLTLESAKVMFKRGATKHPNGSCTFNRDVRHRHLSVEFRPDDELMLKFLEHTFKPSCLFIIRALRSPYHRPDEIRLKYYSLFERNCRLFRDIMLDGTHHLHMNSPDLVAVEINKFLEDAELVRSKASEDCNGAGSPQKGPLIDKPNL</sequence>
<name>A0A6G1SB39_9ACAR</name>